<reference evidence="1 2" key="1">
    <citation type="journal article" date="2018" name="PLoS ONE">
        <title>The draft genome of Kipferlia bialata reveals reductive genome evolution in fornicate parasites.</title>
        <authorList>
            <person name="Tanifuji G."/>
            <person name="Takabayashi S."/>
            <person name="Kume K."/>
            <person name="Takagi M."/>
            <person name="Nakayama T."/>
            <person name="Kamikawa R."/>
            <person name="Inagaki Y."/>
            <person name="Hashimoto T."/>
        </authorList>
    </citation>
    <scope>NUCLEOTIDE SEQUENCE [LARGE SCALE GENOMIC DNA]</scope>
    <source>
        <strain evidence="1">NY0173</strain>
    </source>
</reference>
<evidence type="ECO:0000313" key="2">
    <source>
        <dbReference type="Proteomes" id="UP000265618"/>
    </source>
</evidence>
<gene>
    <name evidence="1" type="ORF">KIPB_006242</name>
</gene>
<proteinExistence type="predicted"/>
<dbReference type="AlphaFoldDB" id="A0A9K3CYE6"/>
<keyword evidence="2" id="KW-1185">Reference proteome</keyword>
<sequence length="66" mass="7235">MVPIIFETHPDSADTLGSRAPYAPDIKGKDPLTYVLHDIRTRYSLPDNVHLCCTYGDGVVPNGYGT</sequence>
<comment type="caution">
    <text evidence="1">The sequence shown here is derived from an EMBL/GenBank/DDBJ whole genome shotgun (WGS) entry which is preliminary data.</text>
</comment>
<protein>
    <submittedName>
        <fullName evidence="1">Uncharacterized protein</fullName>
    </submittedName>
</protein>
<dbReference type="EMBL" id="BDIP01001581">
    <property type="protein sequence ID" value="GIQ84695.1"/>
    <property type="molecule type" value="Genomic_DNA"/>
</dbReference>
<accession>A0A9K3CYE6</accession>
<name>A0A9K3CYE6_9EUKA</name>
<evidence type="ECO:0000313" key="1">
    <source>
        <dbReference type="EMBL" id="GIQ84695.1"/>
    </source>
</evidence>
<organism evidence="1 2">
    <name type="scientific">Kipferlia bialata</name>
    <dbReference type="NCBI Taxonomy" id="797122"/>
    <lineage>
        <taxon>Eukaryota</taxon>
        <taxon>Metamonada</taxon>
        <taxon>Carpediemonas-like organisms</taxon>
        <taxon>Kipferlia</taxon>
    </lineage>
</organism>
<dbReference type="Proteomes" id="UP000265618">
    <property type="component" value="Unassembled WGS sequence"/>
</dbReference>